<dbReference type="RefSeq" id="WP_191788985.1">
    <property type="nucleotide sequence ID" value="NZ_JACSQE010000001.1"/>
</dbReference>
<sequence length="548" mass="56594">MAPRRREHDAHAVELVEVAELDDDFDAEPSVATGPRRGSAGARTGGTAARDAGAGSSRVGVGPASDGASNGSPEPRGRRSGVLGHVILGAVLLLCVLGASFAVGAVLERARAARVAAQAGGLWPVTVEPASVWRASTGAGLPAAVEGQVVVVGPGGALSARDLTTGEEVWAADLPSGATTCGPDLLDPDGRGSPLVCVTVRGASTEAGRGDDSFPLLVTVLDRSGRVVGSRGLADRIEAAVPLAGGQVATAVRATDGVVVSWEGALDGVVERVRTVGVDQDRVDGVGATGIDGAPSGTVPPEGLGLVAARGLLQVRSGGASTTFDAHGDPLTERAGMRTRGWLGEGGLPGGSSARVVDDRRTGWEDRVDVTGADGRVRFSMAGEPFLPQVADDGPPPVVVVRMPGFTGYDASTGRRLWHREEWPEVLWLQTDDVVVVESGSRLLALESRTGREIWQRWLPAEVVRVFTDGDSVLLATVGDGLGGTDGAATSVVSVSLFDGRTEWRRALDGDYYEVVSAQGVLFAVTRTEVVRLGRGSRRHRVGDLSHR</sequence>
<keyword evidence="2" id="KW-1133">Transmembrane helix</keyword>
<gene>
    <name evidence="4" type="ORF">H9640_01645</name>
</gene>
<name>A0ABR8UXM0_9CELL</name>
<dbReference type="InterPro" id="IPR002372">
    <property type="entry name" value="PQQ_rpt_dom"/>
</dbReference>
<proteinExistence type="predicted"/>
<feature type="region of interest" description="Disordered" evidence="1">
    <location>
        <begin position="24"/>
        <end position="77"/>
    </location>
</feature>
<dbReference type="Gene3D" id="2.130.10.10">
    <property type="entry name" value="YVTN repeat-like/Quinoprotein amine dehydrogenase"/>
    <property type="match status" value="2"/>
</dbReference>
<keyword evidence="5" id="KW-1185">Reference proteome</keyword>
<reference evidence="4 5" key="1">
    <citation type="submission" date="2020-08" db="EMBL/GenBank/DDBJ databases">
        <title>A Genomic Blueprint of the Chicken Gut Microbiome.</title>
        <authorList>
            <person name="Gilroy R."/>
            <person name="Ravi A."/>
            <person name="Getino M."/>
            <person name="Pursley I."/>
            <person name="Horton D.L."/>
            <person name="Alikhan N.-F."/>
            <person name="Baker D."/>
            <person name="Gharbi K."/>
            <person name="Hall N."/>
            <person name="Watson M."/>
            <person name="Adriaenssens E.M."/>
            <person name="Foster-Nyarko E."/>
            <person name="Jarju S."/>
            <person name="Secka A."/>
            <person name="Antonio M."/>
            <person name="Oren A."/>
            <person name="Chaudhuri R."/>
            <person name="La Ragione R.M."/>
            <person name="Hildebrand F."/>
            <person name="Pallen M.J."/>
        </authorList>
    </citation>
    <scope>NUCLEOTIDE SEQUENCE [LARGE SCALE GENOMIC DNA]</scope>
    <source>
        <strain evidence="4 5">Sa2CUA8</strain>
    </source>
</reference>
<evidence type="ECO:0000256" key="1">
    <source>
        <dbReference type="SAM" id="MobiDB-lite"/>
    </source>
</evidence>
<keyword evidence="2" id="KW-0472">Membrane</keyword>
<feature type="transmembrane region" description="Helical" evidence="2">
    <location>
        <begin position="82"/>
        <end position="107"/>
    </location>
</feature>
<feature type="compositionally biased region" description="Low complexity" evidence="1">
    <location>
        <begin position="32"/>
        <end position="58"/>
    </location>
</feature>
<evidence type="ECO:0000313" key="5">
    <source>
        <dbReference type="Proteomes" id="UP000633601"/>
    </source>
</evidence>
<keyword evidence="2" id="KW-0812">Transmembrane</keyword>
<evidence type="ECO:0000259" key="3">
    <source>
        <dbReference type="Pfam" id="PF13360"/>
    </source>
</evidence>
<feature type="domain" description="Pyrrolo-quinoline quinone repeat" evidence="3">
    <location>
        <begin position="402"/>
        <end position="533"/>
    </location>
</feature>
<evidence type="ECO:0000256" key="2">
    <source>
        <dbReference type="SAM" id="Phobius"/>
    </source>
</evidence>
<protein>
    <submittedName>
        <fullName evidence="4">PQQ-binding-like beta-propeller repeat protein</fullName>
    </submittedName>
</protein>
<evidence type="ECO:0000313" key="4">
    <source>
        <dbReference type="EMBL" id="MBD7997259.1"/>
    </source>
</evidence>
<dbReference type="EMBL" id="JACSQE010000001">
    <property type="protein sequence ID" value="MBD7997259.1"/>
    <property type="molecule type" value="Genomic_DNA"/>
</dbReference>
<dbReference type="InterPro" id="IPR015943">
    <property type="entry name" value="WD40/YVTN_repeat-like_dom_sf"/>
</dbReference>
<comment type="caution">
    <text evidence="4">The sequence shown here is derived from an EMBL/GenBank/DDBJ whole genome shotgun (WGS) entry which is preliminary data.</text>
</comment>
<organism evidence="4 5">
    <name type="scientific">Oerskovia gallyi</name>
    <dbReference type="NCBI Taxonomy" id="2762226"/>
    <lineage>
        <taxon>Bacteria</taxon>
        <taxon>Bacillati</taxon>
        <taxon>Actinomycetota</taxon>
        <taxon>Actinomycetes</taxon>
        <taxon>Micrococcales</taxon>
        <taxon>Cellulomonadaceae</taxon>
        <taxon>Oerskovia</taxon>
    </lineage>
</organism>
<dbReference type="InterPro" id="IPR011047">
    <property type="entry name" value="Quinoprotein_ADH-like_sf"/>
</dbReference>
<accession>A0ABR8UXM0</accession>
<dbReference type="Proteomes" id="UP000633601">
    <property type="component" value="Unassembled WGS sequence"/>
</dbReference>
<feature type="domain" description="Pyrrolo-quinoline quinone repeat" evidence="3">
    <location>
        <begin position="131"/>
        <end position="188"/>
    </location>
</feature>
<dbReference type="SUPFAM" id="SSF50998">
    <property type="entry name" value="Quinoprotein alcohol dehydrogenase-like"/>
    <property type="match status" value="2"/>
</dbReference>
<dbReference type="Pfam" id="PF13360">
    <property type="entry name" value="PQQ_2"/>
    <property type="match status" value="2"/>
</dbReference>